<dbReference type="Gene3D" id="1.10.10.10">
    <property type="entry name" value="Winged helix-like DNA-binding domain superfamily/Winged helix DNA-binding domain"/>
    <property type="match status" value="2"/>
</dbReference>
<dbReference type="RefSeq" id="WP_076598845.1">
    <property type="nucleotide sequence ID" value="NZ_CP046976.1"/>
</dbReference>
<dbReference type="GO" id="GO:0005737">
    <property type="term" value="C:cytoplasm"/>
    <property type="evidence" value="ECO:0007669"/>
    <property type="project" value="UniProtKB-SubCell"/>
</dbReference>
<protein>
    <recommendedName>
        <fullName evidence="3 5">Regulatory protein RecX</fullName>
    </recommendedName>
</protein>
<evidence type="ECO:0000313" key="9">
    <source>
        <dbReference type="Proteomes" id="UP000186292"/>
    </source>
</evidence>
<dbReference type="HAMAP" id="MF_01114">
    <property type="entry name" value="RecX"/>
    <property type="match status" value="1"/>
</dbReference>
<dbReference type="AlphaFoldDB" id="A0A1N7J349"/>
<proteinExistence type="inferred from homology"/>
<evidence type="ECO:0000256" key="1">
    <source>
        <dbReference type="ARBA" id="ARBA00004496"/>
    </source>
</evidence>
<feature type="domain" description="RecX second three-helical" evidence="7">
    <location>
        <begin position="99"/>
        <end position="140"/>
    </location>
</feature>
<dbReference type="PANTHER" id="PTHR33602">
    <property type="entry name" value="REGULATORY PROTEIN RECX FAMILY PROTEIN"/>
    <property type="match status" value="1"/>
</dbReference>
<dbReference type="InterPro" id="IPR003783">
    <property type="entry name" value="Regulatory_RecX"/>
</dbReference>
<keyword evidence="9" id="KW-1185">Reference proteome</keyword>
<dbReference type="NCBIfam" id="NF001059">
    <property type="entry name" value="PRK00117.4-3"/>
    <property type="match status" value="1"/>
</dbReference>
<evidence type="ECO:0000259" key="7">
    <source>
        <dbReference type="Pfam" id="PF02631"/>
    </source>
</evidence>
<name>A0A1N7J349_9CORY</name>
<dbReference type="InterPro" id="IPR036388">
    <property type="entry name" value="WH-like_DNA-bd_sf"/>
</dbReference>
<evidence type="ECO:0000256" key="4">
    <source>
        <dbReference type="ARBA" id="ARBA00022490"/>
    </source>
</evidence>
<evidence type="ECO:0000313" key="8">
    <source>
        <dbReference type="EMBL" id="SIS43770.1"/>
    </source>
</evidence>
<comment type="function">
    <text evidence="5">Modulates RecA activity.</text>
</comment>
<evidence type="ECO:0000256" key="3">
    <source>
        <dbReference type="ARBA" id="ARBA00018111"/>
    </source>
</evidence>
<organism evidence="8 9">
    <name type="scientific">Corynebacterium appendicis CIP 107643</name>
    <dbReference type="NCBI Taxonomy" id="1161099"/>
    <lineage>
        <taxon>Bacteria</taxon>
        <taxon>Bacillati</taxon>
        <taxon>Actinomycetota</taxon>
        <taxon>Actinomycetes</taxon>
        <taxon>Mycobacteriales</taxon>
        <taxon>Corynebacteriaceae</taxon>
        <taxon>Corynebacterium</taxon>
    </lineage>
</organism>
<feature type="compositionally biased region" description="Basic and acidic residues" evidence="6">
    <location>
        <begin position="61"/>
        <end position="77"/>
    </location>
</feature>
<dbReference type="PANTHER" id="PTHR33602:SF1">
    <property type="entry name" value="REGULATORY PROTEIN RECX FAMILY PROTEIN"/>
    <property type="match status" value="1"/>
</dbReference>
<keyword evidence="4 5" id="KW-0963">Cytoplasm</keyword>
<dbReference type="Pfam" id="PF02631">
    <property type="entry name" value="RecX_HTH2"/>
    <property type="match status" value="1"/>
</dbReference>
<comment type="subcellular location">
    <subcellularLocation>
        <location evidence="1 5">Cytoplasm</location>
    </subcellularLocation>
</comment>
<evidence type="ECO:0000256" key="2">
    <source>
        <dbReference type="ARBA" id="ARBA00009695"/>
    </source>
</evidence>
<feature type="region of interest" description="Disordered" evidence="6">
    <location>
        <begin position="61"/>
        <end position="82"/>
    </location>
</feature>
<sequence length="213" mass="24446">MTSRPPRREPDPEKLRKLQEALDVYAAGEGPGLIDHEHEKAAAKVRERALRLLDQRSRSRHELRERLLDPRRVKEGEEPPVPELVDDVLDSLQRSGLIDDEAFAHEWVRQRFERRGKSAMVLRRELQEKGVPAADQDSALEQIDEDDERQLARALAQKKARSVKAVPADRAERDKVLRRIVGVLARRGFPQSMALATAKEALDERCEELDCER</sequence>
<dbReference type="GO" id="GO:0006282">
    <property type="term" value="P:regulation of DNA repair"/>
    <property type="evidence" value="ECO:0007669"/>
    <property type="project" value="UniProtKB-UniRule"/>
</dbReference>
<evidence type="ECO:0000256" key="5">
    <source>
        <dbReference type="HAMAP-Rule" id="MF_01114"/>
    </source>
</evidence>
<dbReference type="Proteomes" id="UP000186292">
    <property type="component" value="Unassembled WGS sequence"/>
</dbReference>
<dbReference type="InterPro" id="IPR053924">
    <property type="entry name" value="RecX_HTH_2nd"/>
</dbReference>
<dbReference type="EMBL" id="FTOF01000003">
    <property type="protein sequence ID" value="SIS43770.1"/>
    <property type="molecule type" value="Genomic_DNA"/>
</dbReference>
<evidence type="ECO:0000256" key="6">
    <source>
        <dbReference type="SAM" id="MobiDB-lite"/>
    </source>
</evidence>
<dbReference type="OrthoDB" id="5244465at2"/>
<reference evidence="9" key="1">
    <citation type="submission" date="2017-01" db="EMBL/GenBank/DDBJ databases">
        <authorList>
            <person name="Varghese N."/>
            <person name="Submissions S."/>
        </authorList>
    </citation>
    <scope>NUCLEOTIDE SEQUENCE [LARGE SCALE GENOMIC DNA]</scope>
    <source>
        <strain evidence="9">DSM 44531</strain>
    </source>
</reference>
<comment type="similarity">
    <text evidence="2 5">Belongs to the RecX family.</text>
</comment>
<accession>A0A1N7J349</accession>
<dbReference type="STRING" id="1161099.SAMN05444817_103243"/>
<gene>
    <name evidence="5" type="primary">recX</name>
    <name evidence="8" type="ORF">SAMN05444817_103243</name>
</gene>